<dbReference type="Pfam" id="PF03124">
    <property type="entry name" value="EXS"/>
    <property type="match status" value="1"/>
</dbReference>
<feature type="region of interest" description="Disordered" evidence="6">
    <location>
        <begin position="47"/>
        <end position="73"/>
    </location>
</feature>
<evidence type="ECO:0000256" key="1">
    <source>
        <dbReference type="ARBA" id="ARBA00004141"/>
    </source>
</evidence>
<feature type="transmembrane region" description="Helical" evidence="7">
    <location>
        <begin position="640"/>
        <end position="659"/>
    </location>
</feature>
<feature type="transmembrane region" description="Helical" evidence="7">
    <location>
        <begin position="555"/>
        <end position="576"/>
    </location>
</feature>
<feature type="region of interest" description="Disordered" evidence="6">
    <location>
        <begin position="822"/>
        <end position="844"/>
    </location>
</feature>
<proteinExistence type="inferred from homology"/>
<accession>A0A8S0X1N3</accession>
<feature type="compositionally biased region" description="Basic and acidic residues" evidence="6">
    <location>
        <begin position="310"/>
        <end position="323"/>
    </location>
</feature>
<dbReference type="PROSITE" id="PS51380">
    <property type="entry name" value="EXS"/>
    <property type="match status" value="1"/>
</dbReference>
<dbReference type="EMBL" id="CACVBS010000044">
    <property type="protein sequence ID" value="CAA7264392.1"/>
    <property type="molecule type" value="Genomic_DNA"/>
</dbReference>
<evidence type="ECO:0000256" key="7">
    <source>
        <dbReference type="SAM" id="Phobius"/>
    </source>
</evidence>
<dbReference type="GO" id="GO:0005794">
    <property type="term" value="C:Golgi apparatus"/>
    <property type="evidence" value="ECO:0007669"/>
    <property type="project" value="TreeGrafter"/>
</dbReference>
<feature type="transmembrane region" description="Helical" evidence="7">
    <location>
        <begin position="704"/>
        <end position="729"/>
    </location>
</feature>
<feature type="transmembrane region" description="Helical" evidence="7">
    <location>
        <begin position="749"/>
        <end position="770"/>
    </location>
</feature>
<keyword evidence="11" id="KW-1185">Reference proteome</keyword>
<dbReference type="InterPro" id="IPR004342">
    <property type="entry name" value="EXS_C"/>
</dbReference>
<gene>
    <name evidence="10" type="ORF">AAE3_LOCUS6520</name>
</gene>
<dbReference type="AlphaFoldDB" id="A0A8S0X1N3"/>
<dbReference type="CDD" id="cd14475">
    <property type="entry name" value="SPX_SYG1_like"/>
    <property type="match status" value="1"/>
</dbReference>
<dbReference type="OrthoDB" id="9970435at2759"/>
<feature type="domain" description="EXS" evidence="8">
    <location>
        <begin position="637"/>
        <end position="831"/>
    </location>
</feature>
<evidence type="ECO:0008006" key="12">
    <source>
        <dbReference type="Google" id="ProtNLM"/>
    </source>
</evidence>
<comment type="subcellular location">
    <subcellularLocation>
        <location evidence="1">Membrane</location>
        <topology evidence="1">Multi-pass membrane protein</topology>
    </subcellularLocation>
</comment>
<comment type="caution">
    <text evidence="10">The sequence shown here is derived from an EMBL/GenBank/DDBJ whole genome shotgun (WGS) entry which is preliminary data.</text>
</comment>
<feature type="transmembrane region" description="Helical" evidence="7">
    <location>
        <begin position="477"/>
        <end position="503"/>
    </location>
</feature>
<feature type="transmembrane region" description="Helical" evidence="7">
    <location>
        <begin position="524"/>
        <end position="543"/>
    </location>
</feature>
<protein>
    <recommendedName>
        <fullName evidence="12">Phosphate transporter PHO1</fullName>
    </recommendedName>
</protein>
<dbReference type="PANTHER" id="PTHR10783">
    <property type="entry name" value="XENOTROPIC AND POLYTROPIC RETROVIRUS RECEPTOR 1-RELATED"/>
    <property type="match status" value="1"/>
</dbReference>
<evidence type="ECO:0000313" key="10">
    <source>
        <dbReference type="EMBL" id="CAA7264392.1"/>
    </source>
</evidence>
<dbReference type="InterPro" id="IPR004331">
    <property type="entry name" value="SPX_dom"/>
</dbReference>
<dbReference type="PROSITE" id="PS51382">
    <property type="entry name" value="SPX"/>
    <property type="match status" value="1"/>
</dbReference>
<evidence type="ECO:0000256" key="6">
    <source>
        <dbReference type="SAM" id="MobiDB-lite"/>
    </source>
</evidence>
<dbReference type="PANTHER" id="PTHR10783:SF103">
    <property type="entry name" value="SOLUTE CARRIER FAMILY 53 MEMBER 1"/>
    <property type="match status" value="1"/>
</dbReference>
<feature type="region of interest" description="Disordered" evidence="6">
    <location>
        <begin position="238"/>
        <end position="269"/>
    </location>
</feature>
<keyword evidence="3 7" id="KW-0812">Transmembrane</keyword>
<evidence type="ECO:0000256" key="4">
    <source>
        <dbReference type="ARBA" id="ARBA00022989"/>
    </source>
</evidence>
<evidence type="ECO:0000256" key="3">
    <source>
        <dbReference type="ARBA" id="ARBA00022692"/>
    </source>
</evidence>
<name>A0A8S0X1N3_CYCAE</name>
<evidence type="ECO:0000256" key="2">
    <source>
        <dbReference type="ARBA" id="ARBA00009665"/>
    </source>
</evidence>
<dbReference type="GO" id="GO:0016036">
    <property type="term" value="P:cellular response to phosphate starvation"/>
    <property type="evidence" value="ECO:0007669"/>
    <property type="project" value="TreeGrafter"/>
</dbReference>
<sequence>MKFAQYLQDTQTPEWKKAYIDYRGLKKRITAIRKAQQGLNFHIVETDTPEELPSPPAAPRPSNANSDLTNSLNAKNSIDQDKSIVEQNATPQPHFSIDEGKRHAASSAPSFGLGEREKGSFSLGGKRNRGRSFSSRLNGTGGSFRRQPNPLAALPLHELLHQLSPHEVSFFTMLDAQLDKVESFYLAREKEMLDRGHLLQIQLNELHDHRKLFLKAHNRLPWATTIASTIKNKIIHPGPILKGKASLPNDTDMSEKDENNDVYAGTPALPHSRERLSLSLEEVPHTANSLGKQKDLEEDPGHTASVLHENAEPTKEDGDREHPLPISADPDSYLSAKRKLKRAVLEHYRGLEVLHNYRVLNITGFRKALKKFEKVTRISVQNQYMTEKVEKSAFASDKAIMDMMTRMEDLYALTFSRGDRKKAIRRLRVGNTSKSHHFSTFRSGLYLGVAIPALVNGLVKVFQEDTREDLPEWSTLLYLYGILLIPIVFSVLVGINLLVWARARINYVFIFELEVLSRLDYREYFEIPSILLSTLCYAFWLSFSMIGSSTISPTIWPLVWLAFAAVVVFDPLPLMYRPSRFWLIRKLGRQFMSGMRHVDFADFWMGDQFCSLIFTLSNIYTFICVYVHDFPGGLGKCSTAHTWGIAFALAAIPLFIRLVQSIKRYVDSRLITHLINGGKYGSGIVSYFFYFYWRHRQDDRGTIFALWCLFNSCYSIYACAWDLLMDWSFMRLHVKYPLLRPELVYTNQIYAYYFAIFSNIIIRFLWVILIPQRGPSITLRSFIIGFLEMLRRWQWNFFRLENEHLGNMDQYRVTREVPLPYSFDDRSQEDDNDDEDQHLKKKRR</sequence>
<keyword evidence="4 7" id="KW-1133">Transmembrane helix</keyword>
<feature type="region of interest" description="Disordered" evidence="6">
    <location>
        <begin position="92"/>
        <end position="149"/>
    </location>
</feature>
<dbReference type="GO" id="GO:0000822">
    <property type="term" value="F:inositol hexakisphosphate binding"/>
    <property type="evidence" value="ECO:0007669"/>
    <property type="project" value="TreeGrafter"/>
</dbReference>
<dbReference type="Proteomes" id="UP000467700">
    <property type="component" value="Unassembled WGS sequence"/>
</dbReference>
<feature type="compositionally biased region" description="Acidic residues" evidence="6">
    <location>
        <begin position="827"/>
        <end position="836"/>
    </location>
</feature>
<evidence type="ECO:0000259" key="8">
    <source>
        <dbReference type="PROSITE" id="PS51380"/>
    </source>
</evidence>
<reference evidence="10 11" key="1">
    <citation type="submission" date="2020-01" db="EMBL/GenBank/DDBJ databases">
        <authorList>
            <person name="Gupta K D."/>
        </authorList>
    </citation>
    <scope>NUCLEOTIDE SEQUENCE [LARGE SCALE GENOMIC DNA]</scope>
</reference>
<feature type="region of interest" description="Disordered" evidence="6">
    <location>
        <begin position="310"/>
        <end position="330"/>
    </location>
</feature>
<comment type="similarity">
    <text evidence="2">Belongs to the SYG1 (TC 2.A.94) family.</text>
</comment>
<feature type="transmembrane region" description="Helical" evidence="7">
    <location>
        <begin position="609"/>
        <end position="628"/>
    </location>
</feature>
<dbReference type="GO" id="GO:0005886">
    <property type="term" value="C:plasma membrane"/>
    <property type="evidence" value="ECO:0007669"/>
    <property type="project" value="TreeGrafter"/>
</dbReference>
<keyword evidence="5 7" id="KW-0472">Membrane</keyword>
<evidence type="ECO:0000313" key="11">
    <source>
        <dbReference type="Proteomes" id="UP000467700"/>
    </source>
</evidence>
<dbReference type="Pfam" id="PF03105">
    <property type="entry name" value="SPX"/>
    <property type="match status" value="1"/>
</dbReference>
<feature type="domain" description="SPX" evidence="9">
    <location>
        <begin position="1"/>
        <end position="386"/>
    </location>
</feature>
<dbReference type="GO" id="GO:0006817">
    <property type="term" value="P:phosphate ion transport"/>
    <property type="evidence" value="ECO:0007669"/>
    <property type="project" value="TreeGrafter"/>
</dbReference>
<organism evidence="10 11">
    <name type="scientific">Cyclocybe aegerita</name>
    <name type="common">Black poplar mushroom</name>
    <name type="synonym">Agrocybe aegerita</name>
    <dbReference type="NCBI Taxonomy" id="1973307"/>
    <lineage>
        <taxon>Eukaryota</taxon>
        <taxon>Fungi</taxon>
        <taxon>Dikarya</taxon>
        <taxon>Basidiomycota</taxon>
        <taxon>Agaricomycotina</taxon>
        <taxon>Agaricomycetes</taxon>
        <taxon>Agaricomycetidae</taxon>
        <taxon>Agaricales</taxon>
        <taxon>Agaricineae</taxon>
        <taxon>Bolbitiaceae</taxon>
        <taxon>Cyclocybe</taxon>
    </lineage>
</organism>
<evidence type="ECO:0000259" key="9">
    <source>
        <dbReference type="PROSITE" id="PS51382"/>
    </source>
</evidence>
<evidence type="ECO:0000256" key="5">
    <source>
        <dbReference type="ARBA" id="ARBA00023136"/>
    </source>
</evidence>